<dbReference type="EMBL" id="JTDW01000019">
    <property type="protein sequence ID" value="KJD32422.1"/>
    <property type="molecule type" value="Genomic_DNA"/>
</dbReference>
<dbReference type="PANTHER" id="PTHR43394:SF1">
    <property type="entry name" value="ATP-BINDING CASSETTE SUB-FAMILY B MEMBER 10, MITOCHONDRIAL"/>
    <property type="match status" value="1"/>
</dbReference>
<feature type="transmembrane region" description="Helical" evidence="9">
    <location>
        <begin position="33"/>
        <end position="53"/>
    </location>
</feature>
<protein>
    <submittedName>
        <fullName evidence="12">ABC transporter</fullName>
    </submittedName>
</protein>
<name>A0A0D7W3K5_9FLAO</name>
<dbReference type="Proteomes" id="UP000032578">
    <property type="component" value="Unassembled WGS sequence"/>
</dbReference>
<accession>A0A0D7W3K5</accession>
<dbReference type="GO" id="GO:0016887">
    <property type="term" value="F:ATP hydrolysis activity"/>
    <property type="evidence" value="ECO:0007669"/>
    <property type="project" value="InterPro"/>
</dbReference>
<dbReference type="Gene3D" id="3.40.50.300">
    <property type="entry name" value="P-loop containing nucleotide triphosphate hydrolases"/>
    <property type="match status" value="1"/>
</dbReference>
<evidence type="ECO:0000256" key="4">
    <source>
        <dbReference type="ARBA" id="ARBA00022692"/>
    </source>
</evidence>
<dbReference type="PROSITE" id="PS50893">
    <property type="entry name" value="ABC_TRANSPORTER_2"/>
    <property type="match status" value="1"/>
</dbReference>
<evidence type="ECO:0000256" key="6">
    <source>
        <dbReference type="ARBA" id="ARBA00022840"/>
    </source>
</evidence>
<dbReference type="Gene3D" id="1.20.1560.10">
    <property type="entry name" value="ABC transporter type 1, transmembrane domain"/>
    <property type="match status" value="1"/>
</dbReference>
<feature type="transmembrane region" description="Helical" evidence="9">
    <location>
        <begin position="73"/>
        <end position="90"/>
    </location>
</feature>
<feature type="transmembrane region" description="Helical" evidence="9">
    <location>
        <begin position="160"/>
        <end position="185"/>
    </location>
</feature>
<evidence type="ECO:0000313" key="12">
    <source>
        <dbReference type="EMBL" id="KJD32422.1"/>
    </source>
</evidence>
<evidence type="ECO:0000256" key="8">
    <source>
        <dbReference type="ARBA" id="ARBA00023136"/>
    </source>
</evidence>
<keyword evidence="4 9" id="KW-0812">Transmembrane</keyword>
<evidence type="ECO:0000256" key="3">
    <source>
        <dbReference type="ARBA" id="ARBA00022475"/>
    </source>
</evidence>
<dbReference type="GO" id="GO:0005524">
    <property type="term" value="F:ATP binding"/>
    <property type="evidence" value="ECO:0007669"/>
    <property type="project" value="UniProtKB-KW"/>
</dbReference>
<dbReference type="FunFam" id="3.40.50.300:FF:000221">
    <property type="entry name" value="Multidrug ABC transporter ATP-binding protein"/>
    <property type="match status" value="1"/>
</dbReference>
<feature type="domain" description="ABC transporter" evidence="10">
    <location>
        <begin position="355"/>
        <end position="595"/>
    </location>
</feature>
<dbReference type="PATRIC" id="fig|1435349.4.peg.1608"/>
<dbReference type="PROSITE" id="PS50929">
    <property type="entry name" value="ABC_TM1F"/>
    <property type="match status" value="1"/>
</dbReference>
<keyword evidence="7 9" id="KW-1133">Transmembrane helix</keyword>
<dbReference type="SMART" id="SM00382">
    <property type="entry name" value="AAA"/>
    <property type="match status" value="1"/>
</dbReference>
<dbReference type="SUPFAM" id="SSF52540">
    <property type="entry name" value="P-loop containing nucleoside triphosphate hydrolases"/>
    <property type="match status" value="1"/>
</dbReference>
<keyword evidence="3" id="KW-1003">Cell membrane</keyword>
<evidence type="ECO:0000259" key="11">
    <source>
        <dbReference type="PROSITE" id="PS50929"/>
    </source>
</evidence>
<dbReference type="STRING" id="1435349.PW52_15940"/>
<dbReference type="InterPro" id="IPR039421">
    <property type="entry name" value="Type_1_exporter"/>
</dbReference>
<gene>
    <name evidence="12" type="ORF">PW52_15940</name>
</gene>
<dbReference type="Pfam" id="PF00005">
    <property type="entry name" value="ABC_tran"/>
    <property type="match status" value="1"/>
</dbReference>
<dbReference type="OrthoDB" id="9780296at2"/>
<comment type="caution">
    <text evidence="12">The sequence shown here is derived from an EMBL/GenBank/DDBJ whole genome shotgun (WGS) entry which is preliminary data.</text>
</comment>
<dbReference type="InterPro" id="IPR003439">
    <property type="entry name" value="ABC_transporter-like_ATP-bd"/>
</dbReference>
<dbReference type="GO" id="GO:0005886">
    <property type="term" value="C:plasma membrane"/>
    <property type="evidence" value="ECO:0007669"/>
    <property type="project" value="UniProtKB-SubCell"/>
</dbReference>
<evidence type="ECO:0000256" key="7">
    <source>
        <dbReference type="ARBA" id="ARBA00022989"/>
    </source>
</evidence>
<dbReference type="AlphaFoldDB" id="A0A0D7W3K5"/>
<dbReference type="InterPro" id="IPR036640">
    <property type="entry name" value="ABC1_TM_sf"/>
</dbReference>
<proteinExistence type="predicted"/>
<keyword evidence="2" id="KW-0813">Transport</keyword>
<dbReference type="InterPro" id="IPR003593">
    <property type="entry name" value="AAA+_ATPase"/>
</dbReference>
<feature type="domain" description="ABC transmembrane type-1" evidence="11">
    <location>
        <begin position="37"/>
        <end position="321"/>
    </location>
</feature>
<dbReference type="SUPFAM" id="SSF90123">
    <property type="entry name" value="ABC transporter transmembrane region"/>
    <property type="match status" value="1"/>
</dbReference>
<evidence type="ECO:0000259" key="10">
    <source>
        <dbReference type="PROSITE" id="PS50893"/>
    </source>
</evidence>
<comment type="subcellular location">
    <subcellularLocation>
        <location evidence="1">Cell membrane</location>
        <topology evidence="1">Multi-pass membrane protein</topology>
    </subcellularLocation>
</comment>
<evidence type="ECO:0000256" key="9">
    <source>
        <dbReference type="SAM" id="Phobius"/>
    </source>
</evidence>
<evidence type="ECO:0000256" key="5">
    <source>
        <dbReference type="ARBA" id="ARBA00022741"/>
    </source>
</evidence>
<evidence type="ECO:0000313" key="13">
    <source>
        <dbReference type="Proteomes" id="UP000032578"/>
    </source>
</evidence>
<evidence type="ECO:0000256" key="2">
    <source>
        <dbReference type="ARBA" id="ARBA00022448"/>
    </source>
</evidence>
<dbReference type="PANTHER" id="PTHR43394">
    <property type="entry name" value="ATP-DEPENDENT PERMEASE MDL1, MITOCHONDRIAL"/>
    <property type="match status" value="1"/>
</dbReference>
<dbReference type="GO" id="GO:0015421">
    <property type="term" value="F:ABC-type oligopeptide transporter activity"/>
    <property type="evidence" value="ECO:0007669"/>
    <property type="project" value="TreeGrafter"/>
</dbReference>
<keyword evidence="13" id="KW-1185">Reference proteome</keyword>
<reference evidence="12 13" key="1">
    <citation type="submission" date="2014-11" db="EMBL/GenBank/DDBJ databases">
        <title>Tamlana sedimentorum sp. nov., isolated from shallow sand sediments of the Sea of Japan.</title>
        <authorList>
            <person name="Romanenko L.A."/>
        </authorList>
    </citation>
    <scope>NUCLEOTIDE SEQUENCE [LARGE SCALE GENOMIC DNA]</scope>
    <source>
        <strain evidence="12 13">JCM 19808</strain>
    </source>
</reference>
<dbReference type="RefSeq" id="WP_044633973.1">
    <property type="nucleotide sequence ID" value="NZ_JTDW01000019.1"/>
</dbReference>
<organism evidence="12 13">
    <name type="scientific">Neotamlana sedimentorum</name>
    <dbReference type="NCBI Taxonomy" id="1435349"/>
    <lineage>
        <taxon>Bacteria</taxon>
        <taxon>Pseudomonadati</taxon>
        <taxon>Bacteroidota</taxon>
        <taxon>Flavobacteriia</taxon>
        <taxon>Flavobacteriales</taxon>
        <taxon>Flavobacteriaceae</taxon>
        <taxon>Neotamlana</taxon>
    </lineage>
</organism>
<sequence>MLKDFKLKLDKFKNSLNLKRSIKLIWTITEGKVLNTLIIMFFESLFFMGSLYIFKKLIDIVAASNLEEKETLVITYLSVAGLSTLCYLILRSFSTYYTQKQSAVISEYIDDKIHSKAIKLDYSFYESPAYFNTLERAKNAGPERPAAILTDLVNLSKNTIMLGVLGFSLIYISWLLLPLLALFVFPTLYVRLQFANKLFEWQMQKTPLERKSYYLGNLITGEVAVKEIKTFNLGAYLKSNYLKIRLNLLNENFRITKKATINETTTNILAALGMYSCVAFICISTLNGTTSIGDIALFLVVFPQLFSVMQSLSNGISSLYQNNIFLSYLFDLLDLEPAMTDKPNTLKIPYNNPDLVIKNVNFKYPHAEKTTLKNISLKIPAGKVVALVGLNGSGKTTLIKLLSRLYDPTSGTVELGGENIKNFKIDDFRNQISVVFQDFVKYNLSAAENIKFGNIDAELDEALMVESAKKSGAHDFIKTFPEKYDTTMGRIFENGKEVSIGQWQKIAIARAFYSKSQFIIFDEATSALDAKSEQELFDDLRANIGNRGILVISHRVSAVKHADYIYVLSKGEIAQEGTHEKLISLDGDYAKLFKRKTK</sequence>
<dbReference type="InterPro" id="IPR011527">
    <property type="entry name" value="ABC1_TM_dom"/>
</dbReference>
<keyword evidence="5" id="KW-0547">Nucleotide-binding</keyword>
<keyword evidence="6" id="KW-0067">ATP-binding</keyword>
<evidence type="ECO:0000256" key="1">
    <source>
        <dbReference type="ARBA" id="ARBA00004651"/>
    </source>
</evidence>
<keyword evidence="8 9" id="KW-0472">Membrane</keyword>
<dbReference type="InterPro" id="IPR027417">
    <property type="entry name" value="P-loop_NTPase"/>
</dbReference>